<accession>A0ABM0NYJ6</accession>
<dbReference type="GeneID" id="103330894"/>
<dbReference type="InterPro" id="IPR044227">
    <property type="entry name" value="TONSOKU"/>
</dbReference>
<reference evidence="1" key="1">
    <citation type="journal article" date="2012" name="Nat. Commun.">
        <title>The genome of Prunus mume.</title>
        <authorList>
            <person name="Zhang Q."/>
            <person name="Chen W."/>
            <person name="Sun L."/>
            <person name="Zhao F."/>
            <person name="Huang B."/>
            <person name="Yang W."/>
            <person name="Tao Y."/>
            <person name="Wang J."/>
            <person name="Yuan Z."/>
            <person name="Fan G."/>
            <person name="Xing Z."/>
            <person name="Han C."/>
            <person name="Pan H."/>
            <person name="Zhong X."/>
            <person name="Shi W."/>
            <person name="Liang X."/>
            <person name="Du D."/>
            <person name="Sun F."/>
            <person name="Xu Z."/>
            <person name="Hao R."/>
            <person name="Lv T."/>
            <person name="Lv Y."/>
            <person name="Zheng Z."/>
            <person name="Sun M."/>
            <person name="Luo L."/>
            <person name="Cai M."/>
            <person name="Gao Y."/>
            <person name="Wang J."/>
            <person name="Yin Y."/>
            <person name="Xu X."/>
            <person name="Cheng T."/>
            <person name="Wang J."/>
        </authorList>
    </citation>
    <scope>NUCLEOTIDE SEQUENCE [LARGE SCALE GENOMIC DNA]</scope>
</reference>
<dbReference type="PANTHER" id="PTHR47684:SF1">
    <property type="entry name" value="PROTEIN TONSOKU"/>
    <property type="match status" value="1"/>
</dbReference>
<dbReference type="SUPFAM" id="SSF52047">
    <property type="entry name" value="RNI-like"/>
    <property type="match status" value="1"/>
</dbReference>
<name>A0ABM0NYJ6_PRUMU</name>
<keyword evidence="1" id="KW-1185">Reference proteome</keyword>
<gene>
    <name evidence="2" type="primary">LOC103330894</name>
</gene>
<dbReference type="RefSeq" id="XP_008231729.1">
    <property type="nucleotide sequence ID" value="XM_008233507.2"/>
</dbReference>
<evidence type="ECO:0000313" key="2">
    <source>
        <dbReference type="RefSeq" id="XP_008231729.1"/>
    </source>
</evidence>
<reference evidence="2" key="2">
    <citation type="submission" date="2025-08" db="UniProtKB">
        <authorList>
            <consortium name="RefSeq"/>
        </authorList>
    </citation>
    <scope>IDENTIFICATION</scope>
</reference>
<evidence type="ECO:0000313" key="1">
    <source>
        <dbReference type="Proteomes" id="UP000694861"/>
    </source>
</evidence>
<dbReference type="PANTHER" id="PTHR47684">
    <property type="entry name" value="PROTEIN TONSOKU"/>
    <property type="match status" value="1"/>
</dbReference>
<protein>
    <submittedName>
        <fullName evidence="2">Uncharacterized protein LOC103330894 isoform X1</fullName>
    </submittedName>
</protein>
<dbReference type="Proteomes" id="UP000694861">
    <property type="component" value="Linkage group LG1"/>
</dbReference>
<proteinExistence type="predicted"/>
<organism evidence="1 2">
    <name type="scientific">Prunus mume</name>
    <name type="common">Japanese apricot</name>
    <name type="synonym">Armeniaca mume</name>
    <dbReference type="NCBI Taxonomy" id="102107"/>
    <lineage>
        <taxon>Eukaryota</taxon>
        <taxon>Viridiplantae</taxon>
        <taxon>Streptophyta</taxon>
        <taxon>Embryophyta</taxon>
        <taxon>Tracheophyta</taxon>
        <taxon>Spermatophyta</taxon>
        <taxon>Magnoliopsida</taxon>
        <taxon>eudicotyledons</taxon>
        <taxon>Gunneridae</taxon>
        <taxon>Pentapetalae</taxon>
        <taxon>rosids</taxon>
        <taxon>fabids</taxon>
        <taxon>Rosales</taxon>
        <taxon>Rosaceae</taxon>
        <taxon>Amygdaloideae</taxon>
        <taxon>Amygdaleae</taxon>
        <taxon>Prunus</taxon>
    </lineage>
</organism>
<sequence>MHGETGIGADGTLILNESLFNGTEDLVKLDLSYCGVTSIYVLKLSTDSSMICGILELNLSGNPIMQEYRYPRKLILLNMVQQLGLNLVIVQMMKLELKLLHLASMTAAKCRGIVFCMVKIKIWFSSEAYQGPDNPFVLRGNEMLCETLLQKGLIFLLCCYNIVIQGKSQTVLPKQQDLHFIQPIKGTWYQPKQDTTLENKKTCRGVIL</sequence>